<proteinExistence type="predicted"/>
<protein>
    <recommendedName>
        <fullName evidence="4">DUF4005 domain-containing protein</fullName>
    </recommendedName>
</protein>
<gene>
    <name evidence="2" type="ORF">DY000_02054593</name>
</gene>
<reference evidence="2 3" key="1">
    <citation type="journal article" date="2020" name="BMC Genomics">
        <title>Intraspecific diversification of the crop wild relative Brassica cretica Lam. using demographic model selection.</title>
        <authorList>
            <person name="Kioukis A."/>
            <person name="Michalopoulou V.A."/>
            <person name="Briers L."/>
            <person name="Pirintsos S."/>
            <person name="Studholme D.J."/>
            <person name="Pavlidis P."/>
            <person name="Sarris P.F."/>
        </authorList>
    </citation>
    <scope>NUCLEOTIDE SEQUENCE [LARGE SCALE GENOMIC DNA]</scope>
    <source>
        <strain evidence="3">cv. PFS-1207/04</strain>
    </source>
</reference>
<dbReference type="EMBL" id="QGKV02002055">
    <property type="protein sequence ID" value="KAF3495509.1"/>
    <property type="molecule type" value="Genomic_DNA"/>
</dbReference>
<dbReference type="Proteomes" id="UP000266723">
    <property type="component" value="Unassembled WGS sequence"/>
</dbReference>
<feature type="region of interest" description="Disordered" evidence="1">
    <location>
        <begin position="1"/>
        <end position="54"/>
    </location>
</feature>
<evidence type="ECO:0000313" key="3">
    <source>
        <dbReference type="Proteomes" id="UP000266723"/>
    </source>
</evidence>
<feature type="compositionally biased region" description="Basic and acidic residues" evidence="1">
    <location>
        <begin position="1"/>
        <end position="14"/>
    </location>
</feature>
<organism evidence="2 3">
    <name type="scientific">Brassica cretica</name>
    <name type="common">Mustard</name>
    <dbReference type="NCBI Taxonomy" id="69181"/>
    <lineage>
        <taxon>Eukaryota</taxon>
        <taxon>Viridiplantae</taxon>
        <taxon>Streptophyta</taxon>
        <taxon>Embryophyta</taxon>
        <taxon>Tracheophyta</taxon>
        <taxon>Spermatophyta</taxon>
        <taxon>Magnoliopsida</taxon>
        <taxon>eudicotyledons</taxon>
        <taxon>Gunneridae</taxon>
        <taxon>Pentapetalae</taxon>
        <taxon>rosids</taxon>
        <taxon>malvids</taxon>
        <taxon>Brassicales</taxon>
        <taxon>Brassicaceae</taxon>
        <taxon>Brassiceae</taxon>
        <taxon>Brassica</taxon>
    </lineage>
</organism>
<keyword evidence="3" id="KW-1185">Reference proteome</keyword>
<name>A0ABQ7ACS5_BRACR</name>
<comment type="caution">
    <text evidence="2">The sequence shown here is derived from an EMBL/GenBank/DDBJ whole genome shotgun (WGS) entry which is preliminary data.</text>
</comment>
<evidence type="ECO:0000313" key="2">
    <source>
        <dbReference type="EMBL" id="KAF3495509.1"/>
    </source>
</evidence>
<sequence>MHLNHQTDTRRIRLDSTAAVSKHHRNHLTKTYFRRSSETVEPPPKPSQFFQTQSTLRRASSLFESSSDKAYASPHQN</sequence>
<evidence type="ECO:0000256" key="1">
    <source>
        <dbReference type="SAM" id="MobiDB-lite"/>
    </source>
</evidence>
<evidence type="ECO:0008006" key="4">
    <source>
        <dbReference type="Google" id="ProtNLM"/>
    </source>
</evidence>
<accession>A0ABQ7ACS5</accession>